<organism evidence="2 3">
    <name type="scientific">Edwardsiella hoshinae</name>
    <dbReference type="NCBI Taxonomy" id="93378"/>
    <lineage>
        <taxon>Bacteria</taxon>
        <taxon>Pseudomonadati</taxon>
        <taxon>Pseudomonadota</taxon>
        <taxon>Gammaproteobacteria</taxon>
        <taxon>Enterobacterales</taxon>
        <taxon>Hafniaceae</taxon>
        <taxon>Edwardsiella</taxon>
    </lineage>
</organism>
<sequence length="56" mass="6293">MELLSRMIILIFNGSLTLVALGWIFRVIAISPLPYSVFFLCVGISSHREGQARINQ</sequence>
<evidence type="ECO:0000313" key="3">
    <source>
        <dbReference type="Proteomes" id="UP000255248"/>
    </source>
</evidence>
<gene>
    <name evidence="2" type="ORF">NCTC12121_01300</name>
</gene>
<evidence type="ECO:0000256" key="1">
    <source>
        <dbReference type="SAM" id="Phobius"/>
    </source>
</evidence>
<dbReference type="Proteomes" id="UP000255248">
    <property type="component" value="Unassembled WGS sequence"/>
</dbReference>
<keyword evidence="1" id="KW-0472">Membrane</keyword>
<dbReference type="AlphaFoldDB" id="A0A376DD33"/>
<keyword evidence="1" id="KW-0812">Transmembrane</keyword>
<reference evidence="2 3" key="1">
    <citation type="submission" date="2018-06" db="EMBL/GenBank/DDBJ databases">
        <authorList>
            <consortium name="Pathogen Informatics"/>
            <person name="Doyle S."/>
        </authorList>
    </citation>
    <scope>NUCLEOTIDE SEQUENCE [LARGE SCALE GENOMIC DNA]</scope>
    <source>
        <strain evidence="2 3">NCTC12121</strain>
    </source>
</reference>
<proteinExistence type="predicted"/>
<dbReference type="EMBL" id="UFXZ01000001">
    <property type="protein sequence ID" value="STC86873.1"/>
    <property type="molecule type" value="Genomic_DNA"/>
</dbReference>
<protein>
    <submittedName>
        <fullName evidence="2">Uncharacterized protein</fullName>
    </submittedName>
</protein>
<keyword evidence="1" id="KW-1133">Transmembrane helix</keyword>
<name>A0A376DD33_9GAMM</name>
<feature type="transmembrane region" description="Helical" evidence="1">
    <location>
        <begin position="7"/>
        <end position="29"/>
    </location>
</feature>
<evidence type="ECO:0000313" key="2">
    <source>
        <dbReference type="EMBL" id="STC86873.1"/>
    </source>
</evidence>
<accession>A0A376DD33</accession>